<keyword evidence="2" id="KW-1185">Reference proteome</keyword>
<comment type="caution">
    <text evidence="1">The sequence shown here is derived from an EMBL/GenBank/DDBJ whole genome shotgun (WGS) entry which is preliminary data.</text>
</comment>
<reference evidence="1" key="1">
    <citation type="submission" date="2021-02" db="EMBL/GenBank/DDBJ databases">
        <authorList>
            <person name="Nieuwenhuis M."/>
            <person name="Van De Peppel L.J.J."/>
        </authorList>
    </citation>
    <scope>NUCLEOTIDE SEQUENCE</scope>
    <source>
        <strain evidence="1">D49</strain>
    </source>
</reference>
<organism evidence="1 2">
    <name type="scientific">Sphagnurus paluster</name>
    <dbReference type="NCBI Taxonomy" id="117069"/>
    <lineage>
        <taxon>Eukaryota</taxon>
        <taxon>Fungi</taxon>
        <taxon>Dikarya</taxon>
        <taxon>Basidiomycota</taxon>
        <taxon>Agaricomycotina</taxon>
        <taxon>Agaricomycetes</taxon>
        <taxon>Agaricomycetidae</taxon>
        <taxon>Agaricales</taxon>
        <taxon>Tricholomatineae</taxon>
        <taxon>Lyophyllaceae</taxon>
        <taxon>Sphagnurus</taxon>
    </lineage>
</organism>
<name>A0A9P7FR30_9AGAR</name>
<evidence type="ECO:0000313" key="1">
    <source>
        <dbReference type="EMBL" id="KAG5633342.1"/>
    </source>
</evidence>
<dbReference type="AlphaFoldDB" id="A0A9P7FR30"/>
<proteinExistence type="predicted"/>
<reference evidence="1" key="2">
    <citation type="submission" date="2021-10" db="EMBL/GenBank/DDBJ databases">
        <title>Phylogenomics reveals ancestral predisposition of the termite-cultivated fungus Termitomyces towards a domesticated lifestyle.</title>
        <authorList>
            <person name="Auxier B."/>
            <person name="Grum-Grzhimaylo A."/>
            <person name="Cardenas M.E."/>
            <person name="Lodge J.D."/>
            <person name="Laessoe T."/>
            <person name="Pedersen O."/>
            <person name="Smith M.E."/>
            <person name="Kuyper T.W."/>
            <person name="Franco-Molano E.A."/>
            <person name="Baroni T.J."/>
            <person name="Aanen D.K."/>
        </authorList>
    </citation>
    <scope>NUCLEOTIDE SEQUENCE</scope>
    <source>
        <strain evidence="1">D49</strain>
    </source>
</reference>
<feature type="non-terminal residue" evidence="1">
    <location>
        <position position="1"/>
    </location>
</feature>
<dbReference type="InterPro" id="IPR009057">
    <property type="entry name" value="Homeodomain-like_sf"/>
</dbReference>
<dbReference type="Proteomes" id="UP000717328">
    <property type="component" value="Unassembled WGS sequence"/>
</dbReference>
<dbReference type="EMBL" id="JABCKI010008101">
    <property type="protein sequence ID" value="KAG5633342.1"/>
    <property type="molecule type" value="Genomic_DNA"/>
</dbReference>
<accession>A0A9P7FR30</accession>
<evidence type="ECO:0000313" key="2">
    <source>
        <dbReference type="Proteomes" id="UP000717328"/>
    </source>
</evidence>
<protein>
    <submittedName>
        <fullName evidence="1">Uncharacterized protein</fullName>
    </submittedName>
</protein>
<dbReference type="SUPFAM" id="SSF46689">
    <property type="entry name" value="Homeodomain-like"/>
    <property type="match status" value="1"/>
</dbReference>
<sequence length="173" mass="19580">MKQQALQLVDRRWELEDIAEVLGVSTKCIGHWADNFDTHGHVDPPSVLRGRPHILNPLAIQDLHNLIQETPSLFLDKIGKWLALYHNLPISTAALHNNLRDQGLTYKLLRKAAAERDNALWSDWMYNVSTNFTAEQLVVLNESSKDGHTLVHHYGRVSSGHDPVARISLDRGI</sequence>
<dbReference type="OrthoDB" id="2266637at2759"/>
<gene>
    <name evidence="1" type="ORF">H0H81_008554</name>
</gene>